<keyword evidence="5 6" id="KW-0472">Membrane</keyword>
<feature type="domain" description="EamA" evidence="7">
    <location>
        <begin position="7"/>
        <end position="138"/>
    </location>
</feature>
<comment type="similarity">
    <text evidence="2">Belongs to the EamA transporter family.</text>
</comment>
<dbReference type="InterPro" id="IPR000620">
    <property type="entry name" value="EamA_dom"/>
</dbReference>
<feature type="transmembrane region" description="Helical" evidence="6">
    <location>
        <begin position="38"/>
        <end position="55"/>
    </location>
</feature>
<feature type="transmembrane region" description="Helical" evidence="6">
    <location>
        <begin position="239"/>
        <end position="256"/>
    </location>
</feature>
<feature type="transmembrane region" description="Helical" evidence="6">
    <location>
        <begin position="262"/>
        <end position="281"/>
    </location>
</feature>
<feature type="transmembrane region" description="Helical" evidence="6">
    <location>
        <begin position="148"/>
        <end position="167"/>
    </location>
</feature>
<dbReference type="Pfam" id="PF00892">
    <property type="entry name" value="EamA"/>
    <property type="match status" value="1"/>
</dbReference>
<feature type="transmembrane region" description="Helical" evidence="6">
    <location>
        <begin position="67"/>
        <end position="86"/>
    </location>
</feature>
<gene>
    <name evidence="8" type="ORF">H8Z76_10945</name>
</gene>
<comment type="caution">
    <text evidence="8">The sequence shown here is derived from an EMBL/GenBank/DDBJ whole genome shotgun (WGS) entry which is preliminary data.</text>
</comment>
<keyword evidence="3 6" id="KW-0812">Transmembrane</keyword>
<feature type="transmembrane region" description="Helical" evidence="6">
    <location>
        <begin position="179"/>
        <end position="197"/>
    </location>
</feature>
<evidence type="ECO:0000259" key="7">
    <source>
        <dbReference type="Pfam" id="PF00892"/>
    </source>
</evidence>
<evidence type="ECO:0000313" key="8">
    <source>
        <dbReference type="EMBL" id="MBC5754523.1"/>
    </source>
</evidence>
<dbReference type="InterPro" id="IPR037185">
    <property type="entry name" value="EmrE-like"/>
</dbReference>
<dbReference type="EMBL" id="JACOQH010000008">
    <property type="protein sequence ID" value="MBC5754523.1"/>
    <property type="molecule type" value="Genomic_DNA"/>
</dbReference>
<feature type="transmembrane region" description="Helical" evidence="6">
    <location>
        <begin position="7"/>
        <end position="26"/>
    </location>
</feature>
<keyword evidence="4 6" id="KW-1133">Transmembrane helix</keyword>
<feature type="transmembrane region" description="Helical" evidence="6">
    <location>
        <begin position="209"/>
        <end position="232"/>
    </location>
</feature>
<keyword evidence="9" id="KW-1185">Reference proteome</keyword>
<organism evidence="8 9">
    <name type="scientific">Roseburia yibonii</name>
    <dbReference type="NCBI Taxonomy" id="2763063"/>
    <lineage>
        <taxon>Bacteria</taxon>
        <taxon>Bacillati</taxon>
        <taxon>Bacillota</taxon>
        <taxon>Clostridia</taxon>
        <taxon>Lachnospirales</taxon>
        <taxon>Lachnospiraceae</taxon>
        <taxon>Roseburia</taxon>
    </lineage>
</organism>
<comment type="subcellular location">
    <subcellularLocation>
        <location evidence="1">Membrane</location>
        <topology evidence="1">Multi-pass membrane protein</topology>
    </subcellularLocation>
</comment>
<evidence type="ECO:0000256" key="3">
    <source>
        <dbReference type="ARBA" id="ARBA00022692"/>
    </source>
</evidence>
<feature type="transmembrane region" description="Helical" evidence="6">
    <location>
        <begin position="122"/>
        <end position="142"/>
    </location>
</feature>
<reference evidence="8 9" key="1">
    <citation type="submission" date="2020-08" db="EMBL/GenBank/DDBJ databases">
        <title>Genome public.</title>
        <authorList>
            <person name="Liu C."/>
            <person name="Sun Q."/>
        </authorList>
    </citation>
    <scope>NUCLEOTIDE SEQUENCE [LARGE SCALE GENOMIC DNA]</scope>
    <source>
        <strain evidence="8 9">BX0805</strain>
    </source>
</reference>
<dbReference type="PANTHER" id="PTHR22911">
    <property type="entry name" value="ACYL-MALONYL CONDENSING ENZYME-RELATED"/>
    <property type="match status" value="1"/>
</dbReference>
<dbReference type="PANTHER" id="PTHR22911:SF6">
    <property type="entry name" value="SOLUTE CARRIER FAMILY 35 MEMBER G1"/>
    <property type="match status" value="1"/>
</dbReference>
<evidence type="ECO:0000256" key="6">
    <source>
        <dbReference type="SAM" id="Phobius"/>
    </source>
</evidence>
<evidence type="ECO:0000256" key="5">
    <source>
        <dbReference type="ARBA" id="ARBA00023136"/>
    </source>
</evidence>
<sequence>MEKNKNLGILFIVLSAFSFAWMSTFVRLAGDLPSVEKSFFRNLVAVGVAAFTMTRSKEKIVMGKGNLKFLILRALFGTIGILGNFYAIDHLVLSDANMLNKMSPFFVILFSYLILKEDLTLVQGICVAGAFIGSLFIIKPTFANANLVASLAGLCGGVAAGAAYSMVRVLGQRKCSGSLIIFFFSAFSCLTTLPLMILNFEPISAMQLLYLLLAGAAATSGQFCITAAYFHAPAREISVYDYSQIIFTAIIGFFLFGQVPDAYSIFGYVVILAMAVVMFLYNNGKLGKKKENA</sequence>
<accession>A0ABR7IC47</accession>
<evidence type="ECO:0000313" key="9">
    <source>
        <dbReference type="Proteomes" id="UP000621540"/>
    </source>
</evidence>
<name>A0ABR7IC47_9FIRM</name>
<proteinExistence type="inferred from homology"/>
<protein>
    <submittedName>
        <fullName evidence="8">DMT family transporter</fullName>
    </submittedName>
</protein>
<evidence type="ECO:0000256" key="1">
    <source>
        <dbReference type="ARBA" id="ARBA00004141"/>
    </source>
</evidence>
<dbReference type="RefSeq" id="WP_186982497.1">
    <property type="nucleotide sequence ID" value="NZ_JACOQH010000008.1"/>
</dbReference>
<dbReference type="Proteomes" id="UP000621540">
    <property type="component" value="Unassembled WGS sequence"/>
</dbReference>
<evidence type="ECO:0000256" key="2">
    <source>
        <dbReference type="ARBA" id="ARBA00007362"/>
    </source>
</evidence>
<evidence type="ECO:0000256" key="4">
    <source>
        <dbReference type="ARBA" id="ARBA00022989"/>
    </source>
</evidence>
<dbReference type="SUPFAM" id="SSF103481">
    <property type="entry name" value="Multidrug resistance efflux transporter EmrE"/>
    <property type="match status" value="2"/>
</dbReference>